<gene>
    <name evidence="1" type="ORF">PCON_13470</name>
</gene>
<sequence length="164" mass="19365">MIPEKAHMIIDAAEKWTKTRKCTSRVVDYTYDSERTPYVEIDIKNPAKLRRIFVKPECMDIASYSQTQYGPWQVSNYRPEWSWVGMEIVGKEEVGTINLQKHSSWYQIPGCFDKPKTHKIEWDVDEKWRKNLRTGDKIGVYPMIDAKGWKSCFMQAEVIVYYAL</sequence>
<dbReference type="Proteomes" id="UP000018144">
    <property type="component" value="Unassembled WGS sequence"/>
</dbReference>
<keyword evidence="2" id="KW-1185">Reference proteome</keyword>
<evidence type="ECO:0000313" key="1">
    <source>
        <dbReference type="EMBL" id="CCX32630.1"/>
    </source>
</evidence>
<protein>
    <submittedName>
        <fullName evidence="1">Uncharacterized protein</fullName>
    </submittedName>
</protein>
<organism evidence="1 2">
    <name type="scientific">Pyronema omphalodes (strain CBS 100304)</name>
    <name type="common">Pyronema confluens</name>
    <dbReference type="NCBI Taxonomy" id="1076935"/>
    <lineage>
        <taxon>Eukaryota</taxon>
        <taxon>Fungi</taxon>
        <taxon>Dikarya</taxon>
        <taxon>Ascomycota</taxon>
        <taxon>Pezizomycotina</taxon>
        <taxon>Pezizomycetes</taxon>
        <taxon>Pezizales</taxon>
        <taxon>Pyronemataceae</taxon>
        <taxon>Pyronema</taxon>
    </lineage>
</organism>
<dbReference type="AlphaFoldDB" id="U4LT56"/>
<reference evidence="1 2" key="1">
    <citation type="journal article" date="2013" name="PLoS Genet.">
        <title>The genome and development-dependent transcriptomes of Pyronema confluens: a window into fungal evolution.</title>
        <authorList>
            <person name="Traeger S."/>
            <person name="Altegoer F."/>
            <person name="Freitag M."/>
            <person name="Gabaldon T."/>
            <person name="Kempken F."/>
            <person name="Kumar A."/>
            <person name="Marcet-Houben M."/>
            <person name="Poggeler S."/>
            <person name="Stajich J.E."/>
            <person name="Nowrousian M."/>
        </authorList>
    </citation>
    <scope>NUCLEOTIDE SEQUENCE [LARGE SCALE GENOMIC DNA]</scope>
    <source>
        <strain evidence="2">CBS 100304</strain>
        <tissue evidence="1">Vegetative mycelium</tissue>
    </source>
</reference>
<dbReference type="EMBL" id="HF935890">
    <property type="protein sequence ID" value="CCX32630.1"/>
    <property type="molecule type" value="Genomic_DNA"/>
</dbReference>
<name>U4LT56_PYROM</name>
<evidence type="ECO:0000313" key="2">
    <source>
        <dbReference type="Proteomes" id="UP000018144"/>
    </source>
</evidence>
<accession>U4LT56</accession>
<proteinExistence type="predicted"/>